<feature type="region of interest" description="Disordered" evidence="1">
    <location>
        <begin position="1"/>
        <end position="36"/>
    </location>
</feature>
<protein>
    <submittedName>
        <fullName evidence="2">Uncharacterized protein</fullName>
    </submittedName>
</protein>
<feature type="compositionally biased region" description="Polar residues" evidence="1">
    <location>
        <begin position="1"/>
        <end position="10"/>
    </location>
</feature>
<sequence>MPDGPNSTHWEISPRLTKSPAARPWPPPPSSSSSFALLPCSRRRGFVPCRRRCDSLPPGPQLVLFWPPPFMGLADLLLHRFLFKGWAVLRAVDLGRFSSAANGGGGFRGDSQGMECGFGRNDSRLGSNTSSAYLAANDKLS</sequence>
<name>A0A5J9W352_9POAL</name>
<proteinExistence type="predicted"/>
<keyword evidence="3" id="KW-1185">Reference proteome</keyword>
<comment type="caution">
    <text evidence="2">The sequence shown here is derived from an EMBL/GenBank/DDBJ whole genome shotgun (WGS) entry which is preliminary data.</text>
</comment>
<organism evidence="2 3">
    <name type="scientific">Eragrostis curvula</name>
    <name type="common">weeping love grass</name>
    <dbReference type="NCBI Taxonomy" id="38414"/>
    <lineage>
        <taxon>Eukaryota</taxon>
        <taxon>Viridiplantae</taxon>
        <taxon>Streptophyta</taxon>
        <taxon>Embryophyta</taxon>
        <taxon>Tracheophyta</taxon>
        <taxon>Spermatophyta</taxon>
        <taxon>Magnoliopsida</taxon>
        <taxon>Liliopsida</taxon>
        <taxon>Poales</taxon>
        <taxon>Poaceae</taxon>
        <taxon>PACMAD clade</taxon>
        <taxon>Chloridoideae</taxon>
        <taxon>Eragrostideae</taxon>
        <taxon>Eragrostidinae</taxon>
        <taxon>Eragrostis</taxon>
    </lineage>
</organism>
<dbReference type="Proteomes" id="UP000324897">
    <property type="component" value="Unassembled WGS sequence"/>
</dbReference>
<evidence type="ECO:0000313" key="2">
    <source>
        <dbReference type="EMBL" id="TVU42335.1"/>
    </source>
</evidence>
<dbReference type="AlphaFoldDB" id="A0A5J9W352"/>
<evidence type="ECO:0000313" key="3">
    <source>
        <dbReference type="Proteomes" id="UP000324897"/>
    </source>
</evidence>
<reference evidence="2 3" key="1">
    <citation type="journal article" date="2019" name="Sci. Rep.">
        <title>A high-quality genome of Eragrostis curvula grass provides insights into Poaceae evolution and supports new strategies to enhance forage quality.</title>
        <authorList>
            <person name="Carballo J."/>
            <person name="Santos B.A.C.M."/>
            <person name="Zappacosta D."/>
            <person name="Garbus I."/>
            <person name="Selva J.P."/>
            <person name="Gallo C.A."/>
            <person name="Diaz A."/>
            <person name="Albertini E."/>
            <person name="Caccamo M."/>
            <person name="Echenique V."/>
        </authorList>
    </citation>
    <scope>NUCLEOTIDE SEQUENCE [LARGE SCALE GENOMIC DNA]</scope>
    <source>
        <strain evidence="3">cv. Victoria</strain>
        <tissue evidence="2">Leaf</tissue>
    </source>
</reference>
<gene>
    <name evidence="2" type="ORF">EJB05_08734</name>
</gene>
<dbReference type="Gramene" id="TVU42335">
    <property type="protein sequence ID" value="TVU42335"/>
    <property type="gene ID" value="EJB05_08734"/>
</dbReference>
<accession>A0A5J9W352</accession>
<evidence type="ECO:0000256" key="1">
    <source>
        <dbReference type="SAM" id="MobiDB-lite"/>
    </source>
</evidence>
<dbReference type="EMBL" id="RWGY01000005">
    <property type="protein sequence ID" value="TVU42335.1"/>
    <property type="molecule type" value="Genomic_DNA"/>
</dbReference>